<reference evidence="2 3" key="1">
    <citation type="submission" date="2019-03" db="EMBL/GenBank/DDBJ databases">
        <title>Genomic Encyclopedia of Type Strains, Phase IV (KMG-IV): sequencing the most valuable type-strain genomes for metagenomic binning, comparative biology and taxonomic classification.</title>
        <authorList>
            <person name="Goeker M."/>
        </authorList>
    </citation>
    <scope>NUCLEOTIDE SEQUENCE [LARGE SCALE GENOMIC DNA]</scope>
    <source>
        <strain evidence="2 3">DSM 100059</strain>
    </source>
</reference>
<evidence type="ECO:0000256" key="1">
    <source>
        <dbReference type="SAM" id="Phobius"/>
    </source>
</evidence>
<keyword evidence="1" id="KW-0472">Membrane</keyword>
<dbReference type="OrthoDB" id="85937at563835"/>
<organism evidence="2 3">
    <name type="scientific">Dinghuibacter silviterrae</name>
    <dbReference type="NCBI Taxonomy" id="1539049"/>
    <lineage>
        <taxon>Bacteria</taxon>
        <taxon>Pseudomonadati</taxon>
        <taxon>Bacteroidota</taxon>
        <taxon>Chitinophagia</taxon>
        <taxon>Chitinophagales</taxon>
        <taxon>Chitinophagaceae</taxon>
        <taxon>Dinghuibacter</taxon>
    </lineage>
</organism>
<proteinExistence type="predicted"/>
<dbReference type="RefSeq" id="WP_133990706.1">
    <property type="nucleotide sequence ID" value="NZ_SODV01000001.1"/>
</dbReference>
<dbReference type="Proteomes" id="UP000294498">
    <property type="component" value="Unassembled WGS sequence"/>
</dbReference>
<dbReference type="AlphaFoldDB" id="A0A4R8DQZ2"/>
<keyword evidence="1" id="KW-1133">Transmembrane helix</keyword>
<sequence>MNKALAIIFGIVSIGAIKEALRITFSSASDIAPNRIGLIVISYTLTILFIFLTVRFWRKASKKPGL</sequence>
<evidence type="ECO:0000313" key="3">
    <source>
        <dbReference type="Proteomes" id="UP000294498"/>
    </source>
</evidence>
<comment type="caution">
    <text evidence="2">The sequence shown here is derived from an EMBL/GenBank/DDBJ whole genome shotgun (WGS) entry which is preliminary data.</text>
</comment>
<keyword evidence="3" id="KW-1185">Reference proteome</keyword>
<accession>A0A4R8DQZ2</accession>
<gene>
    <name evidence="2" type="ORF">EDB95_0757</name>
</gene>
<protein>
    <submittedName>
        <fullName evidence="2">Uncharacterized protein</fullName>
    </submittedName>
</protein>
<dbReference type="EMBL" id="SODV01000001">
    <property type="protein sequence ID" value="TDW99746.1"/>
    <property type="molecule type" value="Genomic_DNA"/>
</dbReference>
<evidence type="ECO:0000313" key="2">
    <source>
        <dbReference type="EMBL" id="TDW99746.1"/>
    </source>
</evidence>
<feature type="transmembrane region" description="Helical" evidence="1">
    <location>
        <begin position="36"/>
        <end position="57"/>
    </location>
</feature>
<keyword evidence="1" id="KW-0812">Transmembrane</keyword>
<name>A0A4R8DQZ2_9BACT</name>